<comment type="caution">
    <text evidence="9">The sequence shown here is derived from an EMBL/GenBank/DDBJ whole genome shotgun (WGS) entry which is preliminary data.</text>
</comment>
<feature type="domain" description="Heme-copper oxidase subunit III family profile" evidence="8">
    <location>
        <begin position="1"/>
        <end position="229"/>
    </location>
</feature>
<dbReference type="Proteomes" id="UP001251374">
    <property type="component" value="Unassembled WGS sequence"/>
</dbReference>
<dbReference type="InterPro" id="IPR035973">
    <property type="entry name" value="Cyt_c_oxidase_su3-like_sf"/>
</dbReference>
<dbReference type="InterPro" id="IPR013833">
    <property type="entry name" value="Cyt_c_oxidase_su3_a-hlx"/>
</dbReference>
<name>A0ABU1HH56_9GAMM</name>
<protein>
    <submittedName>
        <fullName evidence="9">Cytochrome c oxidase subunit 3</fullName>
    </submittedName>
</protein>
<feature type="transmembrane region" description="Helical" evidence="7">
    <location>
        <begin position="166"/>
        <end position="185"/>
    </location>
</feature>
<accession>A0ABU1HH56</accession>
<dbReference type="RefSeq" id="WP_309723716.1">
    <property type="nucleotide sequence ID" value="NZ_JARWAM010000012.1"/>
</dbReference>
<feature type="transmembrane region" description="Helical" evidence="7">
    <location>
        <begin position="210"/>
        <end position="227"/>
    </location>
</feature>
<dbReference type="Gene3D" id="1.20.120.80">
    <property type="entry name" value="Cytochrome c oxidase, subunit III, four-helix bundle"/>
    <property type="match status" value="1"/>
</dbReference>
<dbReference type="SUPFAM" id="SSF81452">
    <property type="entry name" value="Cytochrome c oxidase subunit III-like"/>
    <property type="match status" value="1"/>
</dbReference>
<keyword evidence="3 6" id="KW-0812">Transmembrane</keyword>
<evidence type="ECO:0000313" key="9">
    <source>
        <dbReference type="EMBL" id="MDR5906812.1"/>
    </source>
</evidence>
<dbReference type="PANTHER" id="PTHR11403:SF10">
    <property type="entry name" value="CYTOCHROME C OXIDASE"/>
    <property type="match status" value="1"/>
</dbReference>
<comment type="similarity">
    <text evidence="2 6">Belongs to the cytochrome c oxidase subunit 3 family.</text>
</comment>
<feature type="transmembrane region" description="Helical" evidence="7">
    <location>
        <begin position="91"/>
        <end position="113"/>
    </location>
</feature>
<dbReference type="PANTHER" id="PTHR11403">
    <property type="entry name" value="CYTOCHROME C OXIDASE SUBUNIT III"/>
    <property type="match status" value="1"/>
</dbReference>
<sequence>MSMTVSLVFLAVLMAVFGGWLFSYSFRVRPWEAQAAGSRQVQGLGGGQVPPAATAPRVGLAVFLAVVTSLFALTISAYLMRQEMAHDWHPLAVPGVLWWNTVCLVLGSVALQLAWRAARHEQPTWLLRGLLAGGGLTIAFILGQALAWRQLQAAGHYLAANPANAFFFLLTALHAAHLLGGLFVWSRCLFRLQQGATPGAMRQSVELCALYWHFLLLVWAILFVLLLRT</sequence>
<evidence type="ECO:0000256" key="5">
    <source>
        <dbReference type="ARBA" id="ARBA00023136"/>
    </source>
</evidence>
<evidence type="ECO:0000259" key="8">
    <source>
        <dbReference type="PROSITE" id="PS50253"/>
    </source>
</evidence>
<comment type="subcellular location">
    <subcellularLocation>
        <location evidence="6">Cell membrane</location>
        <topology evidence="6">Multi-pass membrane protein</topology>
    </subcellularLocation>
    <subcellularLocation>
        <location evidence="1">Membrane</location>
        <topology evidence="1">Multi-pass membrane protein</topology>
    </subcellularLocation>
</comment>
<evidence type="ECO:0000256" key="7">
    <source>
        <dbReference type="SAM" id="Phobius"/>
    </source>
</evidence>
<feature type="transmembrane region" description="Helical" evidence="7">
    <location>
        <begin position="125"/>
        <end position="146"/>
    </location>
</feature>
<dbReference type="EMBL" id="JARWAM010000012">
    <property type="protein sequence ID" value="MDR5906812.1"/>
    <property type="molecule type" value="Genomic_DNA"/>
</dbReference>
<evidence type="ECO:0000256" key="4">
    <source>
        <dbReference type="ARBA" id="ARBA00022989"/>
    </source>
</evidence>
<gene>
    <name evidence="9" type="ORF">QC821_16150</name>
</gene>
<evidence type="ECO:0000256" key="1">
    <source>
        <dbReference type="ARBA" id="ARBA00004141"/>
    </source>
</evidence>
<keyword evidence="10" id="KW-1185">Reference proteome</keyword>
<reference evidence="9 10" key="1">
    <citation type="submission" date="2023-04" db="EMBL/GenBank/DDBJ databases">
        <title>A long-awaited taxogenomic arrangement of the family Halomonadaceae.</title>
        <authorList>
            <person name="De La Haba R."/>
            <person name="Chuvochina M."/>
            <person name="Wittouck S."/>
            <person name="Arahal D.R."/>
            <person name="Sanchez-Porro C."/>
            <person name="Hugenholtz P."/>
            <person name="Ventosa A."/>
        </authorList>
    </citation>
    <scope>NUCLEOTIDE SEQUENCE [LARGE SCALE GENOMIC DNA]</scope>
    <source>
        <strain evidence="9 10">DSM 26770</strain>
    </source>
</reference>
<evidence type="ECO:0000313" key="10">
    <source>
        <dbReference type="Proteomes" id="UP001251374"/>
    </source>
</evidence>
<evidence type="ECO:0000256" key="2">
    <source>
        <dbReference type="ARBA" id="ARBA00010581"/>
    </source>
</evidence>
<dbReference type="InterPro" id="IPR000298">
    <property type="entry name" value="Cyt_c_oxidase-like_su3"/>
</dbReference>
<feature type="transmembrane region" description="Helical" evidence="7">
    <location>
        <begin position="59"/>
        <end position="79"/>
    </location>
</feature>
<dbReference type="InterPro" id="IPR024791">
    <property type="entry name" value="Cyt_c/ubiquinol_Oxase_su3"/>
</dbReference>
<keyword evidence="4 7" id="KW-1133">Transmembrane helix</keyword>
<organism evidence="9 10">
    <name type="scientific">Franzmannia qiaohouensis</name>
    <dbReference type="NCBI Taxonomy" id="1329370"/>
    <lineage>
        <taxon>Bacteria</taxon>
        <taxon>Pseudomonadati</taxon>
        <taxon>Pseudomonadota</taxon>
        <taxon>Gammaproteobacteria</taxon>
        <taxon>Oceanospirillales</taxon>
        <taxon>Halomonadaceae</taxon>
        <taxon>Franzmannia</taxon>
    </lineage>
</organism>
<dbReference type="PROSITE" id="PS50253">
    <property type="entry name" value="COX3"/>
    <property type="match status" value="1"/>
</dbReference>
<keyword evidence="5 7" id="KW-0472">Membrane</keyword>
<dbReference type="Pfam" id="PF00510">
    <property type="entry name" value="COX3"/>
    <property type="match status" value="1"/>
</dbReference>
<proteinExistence type="inferred from homology"/>
<evidence type="ECO:0000256" key="6">
    <source>
        <dbReference type="RuleBase" id="RU003376"/>
    </source>
</evidence>
<evidence type="ECO:0000256" key="3">
    <source>
        <dbReference type="ARBA" id="ARBA00022692"/>
    </source>
</evidence>